<organism evidence="1 2">
    <name type="scientific">Pristionchus pacificus</name>
    <name type="common">Parasitic nematode worm</name>
    <dbReference type="NCBI Taxonomy" id="54126"/>
    <lineage>
        <taxon>Eukaryota</taxon>
        <taxon>Metazoa</taxon>
        <taxon>Ecdysozoa</taxon>
        <taxon>Nematoda</taxon>
        <taxon>Chromadorea</taxon>
        <taxon>Rhabditida</taxon>
        <taxon>Rhabditina</taxon>
        <taxon>Diplogasteromorpha</taxon>
        <taxon>Diplogasteroidea</taxon>
        <taxon>Neodiplogasteridae</taxon>
        <taxon>Pristionchus</taxon>
    </lineage>
</organism>
<proteinExistence type="predicted"/>
<dbReference type="InterPro" id="IPR002913">
    <property type="entry name" value="START_lipid-bd_dom"/>
</dbReference>
<protein>
    <submittedName>
        <fullName evidence="1">Uncharacterized protein</fullName>
    </submittedName>
</protein>
<accession>A0A8R1YI35</accession>
<evidence type="ECO:0000313" key="1">
    <source>
        <dbReference type="EnsemblMetazoa" id="PPA24221.1"/>
    </source>
</evidence>
<dbReference type="Gene3D" id="3.30.530.20">
    <property type="match status" value="2"/>
</dbReference>
<name>A0A2A6C3G7_PRIPA</name>
<dbReference type="PANTHER" id="PTHR46121:SF3">
    <property type="entry name" value="STEROIDOGENIC ACUTE REGULATORY-LIKE PROTEIN 1"/>
    <property type="match status" value="1"/>
</dbReference>
<reference evidence="1" key="2">
    <citation type="submission" date="2022-06" db="UniProtKB">
        <authorList>
            <consortium name="EnsemblMetazoa"/>
        </authorList>
    </citation>
    <scope>IDENTIFICATION</scope>
    <source>
        <strain evidence="1">PS312</strain>
    </source>
</reference>
<dbReference type="GO" id="GO:0031902">
    <property type="term" value="C:late endosome membrane"/>
    <property type="evidence" value="ECO:0000318"/>
    <property type="project" value="GO_Central"/>
</dbReference>
<dbReference type="EnsemblMetazoa" id="PPA24221.1">
    <property type="protein sequence ID" value="PPA24221.1"/>
    <property type="gene ID" value="WBGene00113775"/>
</dbReference>
<gene>
    <name evidence="1" type="primary">WBGene00113775</name>
</gene>
<dbReference type="GO" id="GO:0099044">
    <property type="term" value="P:vesicle tethering to endoplasmic reticulum"/>
    <property type="evidence" value="ECO:0000318"/>
    <property type="project" value="GO_Central"/>
</dbReference>
<accession>A0A2A6C3G7</accession>
<sequence length="806" mass="90579">MRDMWQNSVARMNGRNTLFTGETVAKLYNADTHKVGIWQQIKKLESFAVRQSFIRSRNGCNSSLLTRYIGIVRSVDLPDQLTELSHSHQSVFVAHLFISPSFVYNHIDHRKLIVKLTFLAIFFHRNSVDHHSDRRTRQNGNATSVSLEGITDTLSDENERYSPALLEGQNAFLEAQSIYDHVDFYERRGWRKEHETRDGYEIYSKNTNRGRMFALTEILDAPQGEVMRDLWQNQVASNRNPLLKAQPVARLSDYSDIMRFVNPAAGRDLTVVRLYRPIPTSSGADGYLTAMRSVPLPDQPIDSGAPLLHLASIRLRPYPNGSAKTILDAIILLDLRGAPDRDYAQQTASALLTVLSETTVRHFGEYSSAFMDAQSEFLEARSIFDHDDFYQRRGWKKEHETKDGYAVYSKNTNKGRMFTISEVLEARAADVMKEMWQNQGLANRNPLMASTKVAVLSDQCDIVRIGNPSSGRDMAIVRLYRQVPMSGTASGFITAMRSVNLPDEPVNNAGLPSLYLGAVRLRPDPIGARGARTLLDAVIMLDLSGVSDRAFAQQSVSSMMTMLSEQASCPPTIDATSITIEGITDTLSTENEQYGAALMIGQAAFNEAQLIFSQYDFYQRRSWKKEFATRDGYMVYSKNTNNGRMFAISEILNSAASDIIKDLWQNIEDPDRDQLMKMERIVTLTPNADILKISTRFFAEANVIRLYRPVPMPAGAIDGFVAAFRPVDLPDQPLNRDNQLPTLKLAAIRLHPDLSRAPRTNFDAIIILDLNGVQDRRAAQQTAASVLGLLSEQASKHFRDLLTSIL</sequence>
<dbReference type="Pfam" id="PF01852">
    <property type="entry name" value="START"/>
    <property type="match status" value="1"/>
</dbReference>
<dbReference type="InterPro" id="IPR051869">
    <property type="entry name" value="STARD3"/>
</dbReference>
<dbReference type="PANTHER" id="PTHR46121">
    <property type="entry name" value="STEROIDOGENIC ACUTE REGULATORY PROTEIN-LIKE"/>
    <property type="match status" value="1"/>
</dbReference>
<evidence type="ECO:0000313" key="2">
    <source>
        <dbReference type="Proteomes" id="UP000005239"/>
    </source>
</evidence>
<dbReference type="InterPro" id="IPR023393">
    <property type="entry name" value="START-like_dom_sf"/>
</dbReference>
<dbReference type="AlphaFoldDB" id="A0A2A6C3G7"/>
<dbReference type="GO" id="GO:0008289">
    <property type="term" value="F:lipid binding"/>
    <property type="evidence" value="ECO:0007669"/>
    <property type="project" value="InterPro"/>
</dbReference>
<reference evidence="2" key="1">
    <citation type="journal article" date="2008" name="Nat. Genet.">
        <title>The Pristionchus pacificus genome provides a unique perspective on nematode lifestyle and parasitism.</title>
        <authorList>
            <person name="Dieterich C."/>
            <person name="Clifton S.W."/>
            <person name="Schuster L.N."/>
            <person name="Chinwalla A."/>
            <person name="Delehaunty K."/>
            <person name="Dinkelacker I."/>
            <person name="Fulton L."/>
            <person name="Fulton R."/>
            <person name="Godfrey J."/>
            <person name="Minx P."/>
            <person name="Mitreva M."/>
            <person name="Roeseler W."/>
            <person name="Tian H."/>
            <person name="Witte H."/>
            <person name="Yang S.P."/>
            <person name="Wilson R.K."/>
            <person name="Sommer R.J."/>
        </authorList>
    </citation>
    <scope>NUCLEOTIDE SEQUENCE [LARGE SCALE GENOMIC DNA]</scope>
    <source>
        <strain evidence="2">PS312</strain>
    </source>
</reference>
<dbReference type="GO" id="GO:0140284">
    <property type="term" value="C:endoplasmic reticulum-endosome membrane contact site"/>
    <property type="evidence" value="ECO:0000318"/>
    <property type="project" value="GO_Central"/>
</dbReference>
<keyword evidence="2" id="KW-1185">Reference proteome</keyword>
<dbReference type="Proteomes" id="UP000005239">
    <property type="component" value="Unassembled WGS sequence"/>
</dbReference>
<dbReference type="SUPFAM" id="SSF55961">
    <property type="entry name" value="Bet v1-like"/>
    <property type="match status" value="2"/>
</dbReference>